<keyword evidence="4" id="KW-1185">Reference proteome</keyword>
<dbReference type="AlphaFoldDB" id="A0A9P0DK09"/>
<feature type="region of interest" description="Disordered" evidence="2">
    <location>
        <begin position="1"/>
        <end position="23"/>
    </location>
</feature>
<reference evidence="3" key="1">
    <citation type="submission" date="2022-01" db="EMBL/GenBank/DDBJ databases">
        <authorList>
            <person name="King R."/>
        </authorList>
    </citation>
    <scope>NUCLEOTIDE SEQUENCE</scope>
</reference>
<dbReference type="EMBL" id="OU900104">
    <property type="protein sequence ID" value="CAH1159162.1"/>
    <property type="molecule type" value="Genomic_DNA"/>
</dbReference>
<evidence type="ECO:0000256" key="2">
    <source>
        <dbReference type="SAM" id="MobiDB-lite"/>
    </source>
</evidence>
<feature type="coiled-coil region" evidence="1">
    <location>
        <begin position="209"/>
        <end position="260"/>
    </location>
</feature>
<evidence type="ECO:0000313" key="3">
    <source>
        <dbReference type="EMBL" id="CAH1159162.1"/>
    </source>
</evidence>
<feature type="coiled-coil region" evidence="1">
    <location>
        <begin position="368"/>
        <end position="402"/>
    </location>
</feature>
<accession>A0A9P0DK09</accession>
<organism evidence="3 4">
    <name type="scientific">Phyllotreta striolata</name>
    <name type="common">Striped flea beetle</name>
    <name type="synonym">Crioceris striolata</name>
    <dbReference type="NCBI Taxonomy" id="444603"/>
    <lineage>
        <taxon>Eukaryota</taxon>
        <taxon>Metazoa</taxon>
        <taxon>Ecdysozoa</taxon>
        <taxon>Arthropoda</taxon>
        <taxon>Hexapoda</taxon>
        <taxon>Insecta</taxon>
        <taxon>Pterygota</taxon>
        <taxon>Neoptera</taxon>
        <taxon>Endopterygota</taxon>
        <taxon>Coleoptera</taxon>
        <taxon>Polyphaga</taxon>
        <taxon>Cucujiformia</taxon>
        <taxon>Chrysomeloidea</taxon>
        <taxon>Chrysomelidae</taxon>
        <taxon>Galerucinae</taxon>
        <taxon>Alticini</taxon>
        <taxon>Phyllotreta</taxon>
    </lineage>
</organism>
<feature type="region of interest" description="Disordered" evidence="2">
    <location>
        <begin position="264"/>
        <end position="288"/>
    </location>
</feature>
<dbReference type="OrthoDB" id="6761273at2759"/>
<dbReference type="Proteomes" id="UP001153712">
    <property type="component" value="Chromosome 11"/>
</dbReference>
<keyword evidence="1" id="KW-0175">Coiled coil</keyword>
<evidence type="ECO:0000313" key="4">
    <source>
        <dbReference type="Proteomes" id="UP001153712"/>
    </source>
</evidence>
<sequence length="431" mass="49063">MTLTKNFQESRTKQPEIMAEQQPEVKKHIKQLENENNKLRKLLKTALEVANKDSASFMRLKLESEVLESEISNLEKEKQQLEDTMASIKTEGAHPHKLQQIIYSLEKEHVDLRCRLEQVLTEIRKGYLEIDQLKSEDAELKKTILKLENDKKNLLAKFNLDPSSEVKGDLVGSYAAIETKEESIKRQPKFIKPVGGPISIADIIKDRLYMELQETIAKSSEEINQMKGSISSDPDISKLIKDIEIQKEILLNNLKLLKIKEANDTNPDEPASSDNSLPPASKSSKSSEIETATIDFALSDEEDASEFARLSKEKLNLNRVVSQLESERAILVQRLQSLSEPSASGPHDTFVREASSERIVKKYDDATNQLYDNDEQRLEQRIRELEAENNRIIGELEALMGQISEETARSPPKVTCRLKEQINNMEKLELP</sequence>
<evidence type="ECO:0000256" key="1">
    <source>
        <dbReference type="SAM" id="Coils"/>
    </source>
</evidence>
<feature type="coiled-coil region" evidence="1">
    <location>
        <begin position="130"/>
        <end position="157"/>
    </location>
</feature>
<gene>
    <name evidence="3" type="ORF">PHYEVI_LOCUS2345</name>
</gene>
<feature type="compositionally biased region" description="Low complexity" evidence="2">
    <location>
        <begin position="278"/>
        <end position="288"/>
    </location>
</feature>
<protein>
    <submittedName>
        <fullName evidence="3">Uncharacterized protein</fullName>
    </submittedName>
</protein>
<name>A0A9P0DK09_PHYSR</name>
<proteinExistence type="predicted"/>